<feature type="region of interest" description="Disordered" evidence="2">
    <location>
        <begin position="31"/>
        <end position="56"/>
    </location>
</feature>
<feature type="repeat" description="TPR" evidence="1">
    <location>
        <begin position="186"/>
        <end position="219"/>
    </location>
</feature>
<dbReference type="SUPFAM" id="SSF48452">
    <property type="entry name" value="TPR-like"/>
    <property type="match status" value="1"/>
</dbReference>
<evidence type="ECO:0000256" key="1">
    <source>
        <dbReference type="PROSITE-ProRule" id="PRU00339"/>
    </source>
</evidence>
<dbReference type="InterPro" id="IPR011990">
    <property type="entry name" value="TPR-like_helical_dom_sf"/>
</dbReference>
<organism evidence="3 4">
    <name type="scientific">Cystobacter ferrugineus</name>
    <dbReference type="NCBI Taxonomy" id="83449"/>
    <lineage>
        <taxon>Bacteria</taxon>
        <taxon>Pseudomonadati</taxon>
        <taxon>Myxococcota</taxon>
        <taxon>Myxococcia</taxon>
        <taxon>Myxococcales</taxon>
        <taxon>Cystobacterineae</taxon>
        <taxon>Archangiaceae</taxon>
        <taxon>Cystobacter</taxon>
    </lineage>
</organism>
<dbReference type="Proteomes" id="UP000182229">
    <property type="component" value="Unassembled WGS sequence"/>
</dbReference>
<keyword evidence="1" id="KW-0802">TPR repeat</keyword>
<dbReference type="InterPro" id="IPR019734">
    <property type="entry name" value="TPR_rpt"/>
</dbReference>
<dbReference type="EMBL" id="MPIN01000001">
    <property type="protein sequence ID" value="OJH42481.1"/>
    <property type="molecule type" value="Genomic_DNA"/>
</dbReference>
<proteinExistence type="predicted"/>
<reference evidence="4" key="1">
    <citation type="submission" date="2016-11" db="EMBL/GenBank/DDBJ databases">
        <authorList>
            <person name="Shukria A."/>
            <person name="Stevens D.C."/>
        </authorList>
    </citation>
    <scope>NUCLEOTIDE SEQUENCE [LARGE SCALE GENOMIC DNA]</scope>
    <source>
        <strain evidence="4">Cbfe23</strain>
    </source>
</reference>
<evidence type="ECO:0000256" key="2">
    <source>
        <dbReference type="SAM" id="MobiDB-lite"/>
    </source>
</evidence>
<dbReference type="STRING" id="83449.BON30_04610"/>
<protein>
    <submittedName>
        <fullName evidence="3">Uncharacterized protein</fullName>
    </submittedName>
</protein>
<dbReference type="SMART" id="SM00028">
    <property type="entry name" value="TPR"/>
    <property type="match status" value="1"/>
</dbReference>
<reference evidence="3 4" key="2">
    <citation type="submission" date="2016-12" db="EMBL/GenBank/DDBJ databases">
        <title>Draft Genome Sequence of Cystobacter ferrugineus Strain Cbfe23.</title>
        <authorList>
            <person name="Akbar S."/>
            <person name="Dowd S.E."/>
            <person name="Stevens D.C."/>
        </authorList>
    </citation>
    <scope>NUCLEOTIDE SEQUENCE [LARGE SCALE GENOMIC DNA]</scope>
    <source>
        <strain evidence="3 4">Cbfe23</strain>
    </source>
</reference>
<keyword evidence="4" id="KW-1185">Reference proteome</keyword>
<dbReference type="Gene3D" id="1.25.40.10">
    <property type="entry name" value="Tetratricopeptide repeat domain"/>
    <property type="match status" value="1"/>
</dbReference>
<gene>
    <name evidence="3" type="ORF">BON30_04610</name>
</gene>
<feature type="compositionally biased region" description="Low complexity" evidence="2">
    <location>
        <begin position="116"/>
        <end position="130"/>
    </location>
</feature>
<dbReference type="RefSeq" id="WP_071896576.1">
    <property type="nucleotide sequence ID" value="NZ_MPIN01000001.1"/>
</dbReference>
<dbReference type="PROSITE" id="PS50005">
    <property type="entry name" value="TPR"/>
    <property type="match status" value="1"/>
</dbReference>
<comment type="caution">
    <text evidence="3">The sequence shown here is derived from an EMBL/GenBank/DDBJ whole genome shotgun (WGS) entry which is preliminary data.</text>
</comment>
<dbReference type="OrthoDB" id="5514862at2"/>
<feature type="compositionally biased region" description="Low complexity" evidence="2">
    <location>
        <begin position="31"/>
        <end position="42"/>
    </location>
</feature>
<accession>A0A1L9BJN6</accession>
<evidence type="ECO:0000313" key="3">
    <source>
        <dbReference type="EMBL" id="OJH42481.1"/>
    </source>
</evidence>
<feature type="region of interest" description="Disordered" evidence="2">
    <location>
        <begin position="114"/>
        <end position="137"/>
    </location>
</feature>
<name>A0A1L9BJN6_9BACT</name>
<sequence>MVSSRYWGLLLAAVLPACTTTPTTKVMVVPDEMRRSAAPSRRPGADRDRGPPLTPPQKYILRLAENGRVWEMELPEESGGYEVRLPLAGGGPVEMLTSADEEMLAESVLSLKQDKAAPGAAPTKATAPPGESKAPGNAAVVDANRAARTRSYLGGVARVKEMYAARKYELALIELVALEKEYPQDARLLAMKGSLYVKLNQPKLARQAWEKALSINPDDAGVAEALRATTAGEE</sequence>
<dbReference type="AlphaFoldDB" id="A0A1L9BJN6"/>
<evidence type="ECO:0000313" key="4">
    <source>
        <dbReference type="Proteomes" id="UP000182229"/>
    </source>
</evidence>